<dbReference type="Proteomes" id="UP000322244">
    <property type="component" value="Unassembled WGS sequence"/>
</dbReference>
<keyword evidence="1" id="KW-0472">Membrane</keyword>
<organism evidence="2 3">
    <name type="scientific">Antrihabitans cavernicola</name>
    <dbReference type="NCBI Taxonomy" id="2495913"/>
    <lineage>
        <taxon>Bacteria</taxon>
        <taxon>Bacillati</taxon>
        <taxon>Actinomycetota</taxon>
        <taxon>Actinomycetes</taxon>
        <taxon>Mycobacteriales</taxon>
        <taxon>Nocardiaceae</taxon>
        <taxon>Antrihabitans</taxon>
    </lineage>
</organism>
<keyword evidence="3" id="KW-1185">Reference proteome</keyword>
<accession>A0A5A7SIU1</accession>
<evidence type="ECO:0000313" key="3">
    <source>
        <dbReference type="Proteomes" id="UP000322244"/>
    </source>
</evidence>
<evidence type="ECO:0000256" key="1">
    <source>
        <dbReference type="SAM" id="Phobius"/>
    </source>
</evidence>
<keyword evidence="1" id="KW-1133">Transmembrane helix</keyword>
<dbReference type="AlphaFoldDB" id="A0A5A7SIU1"/>
<protein>
    <submittedName>
        <fullName evidence="2">Uncharacterized protein</fullName>
    </submittedName>
</protein>
<evidence type="ECO:0000313" key="2">
    <source>
        <dbReference type="EMBL" id="KAA0024513.1"/>
    </source>
</evidence>
<keyword evidence="1" id="KW-0812">Transmembrane</keyword>
<dbReference type="EMBL" id="VLNY01000001">
    <property type="protein sequence ID" value="KAA0024513.1"/>
    <property type="molecule type" value="Genomic_DNA"/>
</dbReference>
<comment type="caution">
    <text evidence="2">The sequence shown here is derived from an EMBL/GenBank/DDBJ whole genome shotgun (WGS) entry which is preliminary data.</text>
</comment>
<reference evidence="2 3" key="1">
    <citation type="submission" date="2019-07" db="EMBL/GenBank/DDBJ databases">
        <title>Rhodococcus cavernicolus sp. nov., isolated from a cave.</title>
        <authorList>
            <person name="Lee S.D."/>
        </authorList>
    </citation>
    <scope>NUCLEOTIDE SEQUENCE [LARGE SCALE GENOMIC DNA]</scope>
    <source>
        <strain evidence="2 3">C1-24</strain>
    </source>
</reference>
<feature type="transmembrane region" description="Helical" evidence="1">
    <location>
        <begin position="12"/>
        <end position="30"/>
    </location>
</feature>
<name>A0A5A7SIU1_9NOCA</name>
<proteinExistence type="predicted"/>
<sequence length="62" mass="7198">MLTTVWHQIQNPVLYALPIFALFIGVEFLLERPTTTTRSRTAATSAAIRQRAWQWARARWPS</sequence>
<gene>
    <name evidence="2" type="ORF">FOY51_00670</name>
</gene>